<sequence length="137" mass="15441">MPSDNVSEAKGESNELSRVAFRAPPFWEGEAELWLELSVGISIYRRTTDITKYHCVVTALDGKTLSAIRDLIRNLPADKPSDKLKTRVIELFSQSESAQLILLLQDLQLGDKRPSQLLFEMQNLSAGKLNEDLLRIL</sequence>
<dbReference type="OrthoDB" id="6251906at2759"/>
<accession>A0A4Y2GI85</accession>
<dbReference type="InterPro" id="IPR055469">
    <property type="entry name" value="DUF7041"/>
</dbReference>
<comment type="caution">
    <text evidence="2">The sequence shown here is derived from an EMBL/GenBank/DDBJ whole genome shotgun (WGS) entry which is preliminary data.</text>
</comment>
<dbReference type="Proteomes" id="UP000499080">
    <property type="component" value="Unassembled WGS sequence"/>
</dbReference>
<organism evidence="2 3">
    <name type="scientific">Araneus ventricosus</name>
    <name type="common">Orbweaver spider</name>
    <name type="synonym">Epeira ventricosa</name>
    <dbReference type="NCBI Taxonomy" id="182803"/>
    <lineage>
        <taxon>Eukaryota</taxon>
        <taxon>Metazoa</taxon>
        <taxon>Ecdysozoa</taxon>
        <taxon>Arthropoda</taxon>
        <taxon>Chelicerata</taxon>
        <taxon>Arachnida</taxon>
        <taxon>Araneae</taxon>
        <taxon>Araneomorphae</taxon>
        <taxon>Entelegynae</taxon>
        <taxon>Araneoidea</taxon>
        <taxon>Araneidae</taxon>
        <taxon>Araneus</taxon>
    </lineage>
</organism>
<evidence type="ECO:0000313" key="2">
    <source>
        <dbReference type="EMBL" id="GBM53071.1"/>
    </source>
</evidence>
<keyword evidence="3" id="KW-1185">Reference proteome</keyword>
<dbReference type="EMBL" id="BGPR01001404">
    <property type="protein sequence ID" value="GBM53071.1"/>
    <property type="molecule type" value="Genomic_DNA"/>
</dbReference>
<dbReference type="PANTHER" id="PTHR33327:SF3">
    <property type="entry name" value="RNA-DIRECTED DNA POLYMERASE"/>
    <property type="match status" value="1"/>
</dbReference>
<protein>
    <recommendedName>
        <fullName evidence="1">DUF7041 domain-containing protein</fullName>
    </recommendedName>
</protein>
<dbReference type="PANTHER" id="PTHR33327">
    <property type="entry name" value="ENDONUCLEASE"/>
    <property type="match status" value="1"/>
</dbReference>
<gene>
    <name evidence="2" type="ORF">AVEN_58790_1</name>
</gene>
<dbReference type="AlphaFoldDB" id="A0A4Y2GI85"/>
<name>A0A4Y2GI85_ARAVE</name>
<evidence type="ECO:0000259" key="1">
    <source>
        <dbReference type="Pfam" id="PF23055"/>
    </source>
</evidence>
<evidence type="ECO:0000313" key="3">
    <source>
        <dbReference type="Proteomes" id="UP000499080"/>
    </source>
</evidence>
<dbReference type="Pfam" id="PF23055">
    <property type="entry name" value="DUF7041"/>
    <property type="match status" value="1"/>
</dbReference>
<proteinExistence type="predicted"/>
<reference evidence="2 3" key="1">
    <citation type="journal article" date="2019" name="Sci. Rep.">
        <title>Orb-weaving spider Araneus ventricosus genome elucidates the spidroin gene catalogue.</title>
        <authorList>
            <person name="Kono N."/>
            <person name="Nakamura H."/>
            <person name="Ohtoshi R."/>
            <person name="Moran D.A.P."/>
            <person name="Shinohara A."/>
            <person name="Yoshida Y."/>
            <person name="Fujiwara M."/>
            <person name="Mori M."/>
            <person name="Tomita M."/>
            <person name="Arakawa K."/>
        </authorList>
    </citation>
    <scope>NUCLEOTIDE SEQUENCE [LARGE SCALE GENOMIC DNA]</scope>
</reference>
<feature type="domain" description="DUF7041" evidence="1">
    <location>
        <begin position="24"/>
        <end position="104"/>
    </location>
</feature>